<reference evidence="3 4" key="1">
    <citation type="journal article" date="2016" name="Nat. Commun.">
        <title>Thousands of microbial genomes shed light on interconnected biogeochemical processes in an aquifer system.</title>
        <authorList>
            <person name="Anantharaman K."/>
            <person name="Brown C.T."/>
            <person name="Hug L.A."/>
            <person name="Sharon I."/>
            <person name="Castelle C.J."/>
            <person name="Probst A.J."/>
            <person name="Thomas B.C."/>
            <person name="Singh A."/>
            <person name="Wilkins M.J."/>
            <person name="Karaoz U."/>
            <person name="Brodie E.L."/>
            <person name="Williams K.H."/>
            <person name="Hubbard S.S."/>
            <person name="Banfield J.F."/>
        </authorList>
    </citation>
    <scope>NUCLEOTIDE SEQUENCE [LARGE SCALE GENOMIC DNA]</scope>
</reference>
<proteinExistence type="predicted"/>
<keyword evidence="1" id="KW-0436">Ligase</keyword>
<protein>
    <recommendedName>
        <fullName evidence="2">Anticodon-binding domain-containing protein</fullName>
    </recommendedName>
</protein>
<dbReference type="Gene3D" id="3.40.50.800">
    <property type="entry name" value="Anticodon-binding domain"/>
    <property type="match status" value="1"/>
</dbReference>
<dbReference type="AlphaFoldDB" id="A0A1F4XT11"/>
<keyword evidence="1" id="KW-0030">Aminoacyl-tRNA synthetase</keyword>
<dbReference type="Gene3D" id="3.30.930.10">
    <property type="entry name" value="Bira Bifunctional Protein, Domain 2"/>
    <property type="match status" value="1"/>
</dbReference>
<dbReference type="InterPro" id="IPR036621">
    <property type="entry name" value="Anticodon-bd_dom_sf"/>
</dbReference>
<dbReference type="InterPro" id="IPR004154">
    <property type="entry name" value="Anticodon-bd"/>
</dbReference>
<feature type="domain" description="Anticodon-binding" evidence="2">
    <location>
        <begin position="310"/>
        <end position="378"/>
    </location>
</feature>
<dbReference type="InterPro" id="IPR045864">
    <property type="entry name" value="aa-tRNA-synth_II/BPL/LPL"/>
</dbReference>
<name>A0A1F4XT11_9BACT</name>
<evidence type="ECO:0000313" key="3">
    <source>
        <dbReference type="EMBL" id="OGC84728.1"/>
    </source>
</evidence>
<sequence length="380" mass="42582">MKSPSSFLRHASDVATFYGFRPVREVEKEVPRSAVLLPRSRAPHTFMSAAHVCAAHAALKPGEPVLAFYATPAPEYAPYTLPPRETAEFGLQVMGTGESVGEILLLKTLIMIAEEWGAKPRAVRFNALGDRDSQQRFQRELGIFVRKQVERLDPACRDDVLKNPLMIYHCRLESCQRTALEAPHPTHFLSEKSRDHFRSVLEHAEHLGLPYELDDTLVGDERGAHTLFALDFTDGDSTVMACVGGRYDEYLRRETRQKESTGVGASIFFRKSGLKPGIYSAERRTHKPKVYFAQLGLRAKIQGLAVIDMLRAARVPAWQSFNTAHLSVQLAAAREKGVSHLLIMGQREALDGTLIVRSMQNSSQTTIMLTEVPRFLKTLR</sequence>
<dbReference type="Pfam" id="PF03129">
    <property type="entry name" value="HGTP_anticodon"/>
    <property type="match status" value="1"/>
</dbReference>
<dbReference type="GO" id="GO:0004812">
    <property type="term" value="F:aminoacyl-tRNA ligase activity"/>
    <property type="evidence" value="ECO:0007669"/>
    <property type="project" value="UniProtKB-KW"/>
</dbReference>
<dbReference type="EMBL" id="MEWW01000010">
    <property type="protein sequence ID" value="OGC84728.1"/>
    <property type="molecule type" value="Genomic_DNA"/>
</dbReference>
<dbReference type="Proteomes" id="UP000178091">
    <property type="component" value="Unassembled WGS sequence"/>
</dbReference>
<evidence type="ECO:0000313" key="4">
    <source>
        <dbReference type="Proteomes" id="UP000178091"/>
    </source>
</evidence>
<evidence type="ECO:0000256" key="1">
    <source>
        <dbReference type="ARBA" id="ARBA00023146"/>
    </source>
</evidence>
<organism evidence="3 4">
    <name type="scientific">Candidatus Adlerbacteria bacterium RIFCSPHIGHO2_12_FULL_53_18</name>
    <dbReference type="NCBI Taxonomy" id="1797242"/>
    <lineage>
        <taxon>Bacteria</taxon>
        <taxon>Candidatus Adleribacteriota</taxon>
    </lineage>
</organism>
<dbReference type="GO" id="GO:0006418">
    <property type="term" value="P:tRNA aminoacylation for protein translation"/>
    <property type="evidence" value="ECO:0007669"/>
    <property type="project" value="UniProtKB-ARBA"/>
</dbReference>
<dbReference type="SUPFAM" id="SSF55681">
    <property type="entry name" value="Class II aaRS and biotin synthetases"/>
    <property type="match status" value="1"/>
</dbReference>
<accession>A0A1F4XT11</accession>
<comment type="caution">
    <text evidence="3">The sequence shown here is derived from an EMBL/GenBank/DDBJ whole genome shotgun (WGS) entry which is preliminary data.</text>
</comment>
<dbReference type="SUPFAM" id="SSF52954">
    <property type="entry name" value="Class II aaRS ABD-related"/>
    <property type="match status" value="1"/>
</dbReference>
<gene>
    <name evidence="3" type="ORF">A3F55_02615</name>
</gene>
<evidence type="ECO:0000259" key="2">
    <source>
        <dbReference type="Pfam" id="PF03129"/>
    </source>
</evidence>